<feature type="compositionally biased region" description="Polar residues" evidence="1">
    <location>
        <begin position="32"/>
        <end position="42"/>
    </location>
</feature>
<dbReference type="PANTHER" id="PTHR15493">
    <property type="entry name" value="F-BOX ONLY PROTEIN 5 AND 43"/>
    <property type="match status" value="1"/>
</dbReference>
<feature type="domain" description="F-box" evidence="2">
    <location>
        <begin position="271"/>
        <end position="310"/>
    </location>
</feature>
<reference evidence="3" key="1">
    <citation type="submission" date="2015-11" db="EMBL/GenBank/DDBJ databases">
        <title>De novo transcriptome assembly of four potential Pierce s Disease insect vectors from Arizona vineyards.</title>
        <authorList>
            <person name="Tassone E.E."/>
        </authorList>
    </citation>
    <scope>NUCLEOTIDE SEQUENCE</scope>
</reference>
<evidence type="ECO:0000256" key="1">
    <source>
        <dbReference type="SAM" id="MobiDB-lite"/>
    </source>
</evidence>
<dbReference type="AlphaFoldDB" id="A0A1B6LUX0"/>
<evidence type="ECO:0000313" key="3">
    <source>
        <dbReference type="EMBL" id="JAT27477.1"/>
    </source>
</evidence>
<evidence type="ECO:0000313" key="4">
    <source>
        <dbReference type="EMBL" id="JAT34014.1"/>
    </source>
</evidence>
<name>A0A1B6LUX0_9HEMI</name>
<dbReference type="EMBL" id="GEBQ01005963">
    <property type="protein sequence ID" value="JAT34014.1"/>
    <property type="molecule type" value="Transcribed_RNA"/>
</dbReference>
<accession>A0A1B6LUX0</accession>
<dbReference type="InterPro" id="IPR001810">
    <property type="entry name" value="F-box_dom"/>
</dbReference>
<evidence type="ECO:0000259" key="2">
    <source>
        <dbReference type="SMART" id="SM00256"/>
    </source>
</evidence>
<gene>
    <name evidence="4" type="ORF">g.52612</name>
    <name evidence="3" type="ORF">g.52613</name>
</gene>
<protein>
    <recommendedName>
        <fullName evidence="2">F-box domain-containing protein</fullName>
    </recommendedName>
</protein>
<dbReference type="GO" id="GO:0045835">
    <property type="term" value="P:negative regulation of meiotic nuclear division"/>
    <property type="evidence" value="ECO:0007669"/>
    <property type="project" value="InterPro"/>
</dbReference>
<feature type="compositionally biased region" description="Polar residues" evidence="1">
    <location>
        <begin position="49"/>
        <end position="67"/>
    </location>
</feature>
<feature type="region of interest" description="Disordered" evidence="1">
    <location>
        <begin position="347"/>
        <end position="371"/>
    </location>
</feature>
<dbReference type="CDD" id="cd22086">
    <property type="entry name" value="F-box_EMI"/>
    <property type="match status" value="1"/>
</dbReference>
<organism evidence="3">
    <name type="scientific">Graphocephala atropunctata</name>
    <dbReference type="NCBI Taxonomy" id="36148"/>
    <lineage>
        <taxon>Eukaryota</taxon>
        <taxon>Metazoa</taxon>
        <taxon>Ecdysozoa</taxon>
        <taxon>Arthropoda</taxon>
        <taxon>Hexapoda</taxon>
        <taxon>Insecta</taxon>
        <taxon>Pterygota</taxon>
        <taxon>Neoptera</taxon>
        <taxon>Paraneoptera</taxon>
        <taxon>Hemiptera</taxon>
        <taxon>Auchenorrhyncha</taxon>
        <taxon>Membracoidea</taxon>
        <taxon>Cicadellidae</taxon>
        <taxon>Cicadellinae</taxon>
        <taxon>Cicadellini</taxon>
        <taxon>Graphocephala</taxon>
    </lineage>
</organism>
<dbReference type="EMBL" id="GEBQ01012500">
    <property type="protein sequence ID" value="JAT27477.1"/>
    <property type="molecule type" value="Transcribed_RNA"/>
</dbReference>
<dbReference type="SMART" id="SM00256">
    <property type="entry name" value="FBOX"/>
    <property type="match status" value="1"/>
</dbReference>
<dbReference type="PANTHER" id="PTHR15493:SF9">
    <property type="entry name" value="GH14043P"/>
    <property type="match status" value="1"/>
</dbReference>
<dbReference type="Gene3D" id="2.20.25.20">
    <property type="match status" value="1"/>
</dbReference>
<dbReference type="GO" id="GO:0007088">
    <property type="term" value="P:regulation of mitotic nuclear division"/>
    <property type="evidence" value="ECO:0007669"/>
    <property type="project" value="InterPro"/>
</dbReference>
<dbReference type="SUPFAM" id="SSF81383">
    <property type="entry name" value="F-box domain"/>
    <property type="match status" value="1"/>
</dbReference>
<feature type="region of interest" description="Disordered" evidence="1">
    <location>
        <begin position="32"/>
        <end position="67"/>
    </location>
</feature>
<dbReference type="Pfam" id="PF00646">
    <property type="entry name" value="F-box"/>
    <property type="match status" value="1"/>
</dbReference>
<dbReference type="InterPro" id="IPR047147">
    <property type="entry name" value="FBX5_43"/>
</dbReference>
<sequence length="466" mass="52971">MEKKSSKFSIADEEGYWASPDMIFADYSRSQGAVTSTPNLSSWPLEDNAGSSKQDSGYYSQTPSSGESASTFCRLCCTNSTPQCRCHPNKCYETQTPHLDFLQTISEGKMSSVHQFSSRISRPLNLYDEAMDTSLYPDDMDVDEQLSGENHQYTLSLLEIDEEKSIDFVENGVCLSSATPKNICRIKEVKTDDTAQESGFVSEEFFTPETDIIGCSKVSPKNKNDTPCKKDINFHNIAKKVTKLNMVVKNFSLNGIERVDFLYQLHEKRYLPLIINKIFSFLSEKDLDSVKSVSKTWNEVVIKDSSAHDRWKLYSTTMQMRRENLTSPTKVGSTRRQIPFSPLHALNNQMSPRARGGGRISPRRSPTISPDSVRFRSFQEAARSLRQGERLLQCPRCHFPSHDRGSPTVLCTRSGCLHRFCVWCRNEVETGRQHNCPPRYTPLLRRTAYKLPAIGSKSCKRNLRRL</sequence>
<dbReference type="Gene3D" id="1.20.1280.50">
    <property type="match status" value="1"/>
</dbReference>
<dbReference type="GO" id="GO:0005634">
    <property type="term" value="C:nucleus"/>
    <property type="evidence" value="ECO:0007669"/>
    <property type="project" value="TreeGrafter"/>
</dbReference>
<dbReference type="InterPro" id="IPR036047">
    <property type="entry name" value="F-box-like_dom_sf"/>
</dbReference>
<proteinExistence type="predicted"/>